<organism evidence="1 2">
    <name type="scientific">Naganishia cerealis</name>
    <dbReference type="NCBI Taxonomy" id="610337"/>
    <lineage>
        <taxon>Eukaryota</taxon>
        <taxon>Fungi</taxon>
        <taxon>Dikarya</taxon>
        <taxon>Basidiomycota</taxon>
        <taxon>Agaricomycotina</taxon>
        <taxon>Tremellomycetes</taxon>
        <taxon>Filobasidiales</taxon>
        <taxon>Filobasidiaceae</taxon>
        <taxon>Naganishia</taxon>
    </lineage>
</organism>
<evidence type="ECO:0000313" key="1">
    <source>
        <dbReference type="EMBL" id="KAJ9103373.1"/>
    </source>
</evidence>
<accession>A0ACC2VVD1</accession>
<sequence length="1145" mass="130212">MQSAFRAEEQRRYEFDVARQKKQATLQRERARAGLAVSEDPIAEVQQPRIRLHREEQEVAVGMRLRPTWSRDWTTMTLKPDSLEEGEVQALIDLVNREVGDNQKFYLNKRFCLKRYSESSAATVQPGCIVYDDPHQDVSMFKYPITPSTQGERRMMDYMSCCMSSGKGVYNWINALGSSIANRDQDGQPFSTEIKLYLIHRPMNPEEIREPVSGFARFFPNRTCRNTEFQGIWTSLRIGIDLELFAFPAKLYQTPSQPSMMAQRRTILQHLYPAEVSTEAYDLTNSSKMIDLEEFYAKLLPSPSQSSRSMNTLQPAEMRTPLLPFQRRSIAWLLQRERASNTEQIFSYRSETWEKMTMGQHAAAIHVGYSRLTGKALPIEAFPEWISETENAAGDIQDDFAEDKDEFGLGAVRGSMLCDEMGQYAFKWSYVAQLKLIRGFQWLGLGKTLEVIALIMLNRTQKESVVSAVNYDQALEMEVTKATLIVIPETLIGQWRQELKQYAPTLKVMVYEGWKSLLQPMNAHAQGKHAQGKRKRAVEYDEVVPYKQLVDSWMHEVGNADVVLTTFGTVQMDWAVAPPPVKRARRSCASYVEKVRPLSALLLCHWHRVAIDEIQELDIATASKAANMIKTIKRDYSLAISGTPAKTSVEDLASSLVFLGVTMPTQVWNKIITPAYSNAFHAIFSNIAIRHVKSGLSAQEMNIPSQHRFLVPVKLSSIEWAYYKETYEANIDRIQRSERGYTDPAMLRNVLHVLRMVSSHIQVGLLGPNPNANGSRAVRLRLDNRIMPILDALQRMEEDAEAALFSSFIEMSRQQIKRAMLLVFQSSKNWKASVRIYSHLAHQLKDLDTRLAQLPADRESPEFNTGDQEGEDEPSNGLLALGLRRHALRLLEHEIAFRLGDVYSSKDVEIEDRSQQEDSWYSTAARLRSELLNSSAKSANDHRSRLTAVLRRSEVHDFGEMEIEYPGQLGLLSQRVQEPLNLRIDCLNDNAEFLWNTRAKIITALMEAVESDGSGEKDYQQTLQEQHDLEAYMWIYQAALADRTEFLVEERNALAVQADRAEAVRQAEAEAEAMVLEDPEASAANKEVNIRDSLVKQRNDIRNAAQKGISLKAAYIGLNGTLNYAGLLECQLNCGSNVACHRYKK</sequence>
<reference evidence="1" key="1">
    <citation type="submission" date="2023-04" db="EMBL/GenBank/DDBJ databases">
        <title>Draft Genome sequencing of Naganishia species isolated from polar environments using Oxford Nanopore Technology.</title>
        <authorList>
            <person name="Leo P."/>
            <person name="Venkateswaran K."/>
        </authorList>
    </citation>
    <scope>NUCLEOTIDE SEQUENCE</scope>
    <source>
        <strain evidence="1">MNA-CCFEE 5261</strain>
    </source>
</reference>
<name>A0ACC2VVD1_9TREE</name>
<comment type="caution">
    <text evidence="1">The sequence shown here is derived from an EMBL/GenBank/DDBJ whole genome shotgun (WGS) entry which is preliminary data.</text>
</comment>
<protein>
    <submittedName>
        <fullName evidence="1">Uncharacterized protein</fullName>
    </submittedName>
</protein>
<keyword evidence="2" id="KW-1185">Reference proteome</keyword>
<dbReference type="Proteomes" id="UP001241377">
    <property type="component" value="Unassembled WGS sequence"/>
</dbReference>
<proteinExistence type="predicted"/>
<gene>
    <name evidence="1" type="ORF">QFC19_004472</name>
</gene>
<dbReference type="EMBL" id="JASBWR010000047">
    <property type="protein sequence ID" value="KAJ9103373.1"/>
    <property type="molecule type" value="Genomic_DNA"/>
</dbReference>
<evidence type="ECO:0000313" key="2">
    <source>
        <dbReference type="Proteomes" id="UP001241377"/>
    </source>
</evidence>